<name>A0ACC1MHK8_9APHY</name>
<organism evidence="1 2">
    <name type="scientific">Trametes sanguinea</name>
    <dbReference type="NCBI Taxonomy" id="158606"/>
    <lineage>
        <taxon>Eukaryota</taxon>
        <taxon>Fungi</taxon>
        <taxon>Dikarya</taxon>
        <taxon>Basidiomycota</taxon>
        <taxon>Agaricomycotina</taxon>
        <taxon>Agaricomycetes</taxon>
        <taxon>Polyporales</taxon>
        <taxon>Polyporaceae</taxon>
        <taxon>Trametes</taxon>
    </lineage>
</organism>
<comment type="caution">
    <text evidence="1">The sequence shown here is derived from an EMBL/GenBank/DDBJ whole genome shotgun (WGS) entry which is preliminary data.</text>
</comment>
<evidence type="ECO:0000313" key="1">
    <source>
        <dbReference type="EMBL" id="KAJ2966124.1"/>
    </source>
</evidence>
<accession>A0ACC1MHK8</accession>
<gene>
    <name evidence="1" type="ORF">NUW54_g13899</name>
</gene>
<dbReference type="EMBL" id="JANSHE010006763">
    <property type="protein sequence ID" value="KAJ2966124.1"/>
    <property type="molecule type" value="Genomic_DNA"/>
</dbReference>
<reference evidence="1" key="1">
    <citation type="submission" date="2022-08" db="EMBL/GenBank/DDBJ databases">
        <title>Genome Sequence of Pycnoporus sanguineus.</title>
        <authorList>
            <person name="Buettner E."/>
        </authorList>
    </citation>
    <scope>NUCLEOTIDE SEQUENCE</scope>
    <source>
        <strain evidence="1">CG-C14</strain>
    </source>
</reference>
<dbReference type="Proteomes" id="UP001144978">
    <property type="component" value="Unassembled WGS sequence"/>
</dbReference>
<protein>
    <submittedName>
        <fullName evidence="1">Uncharacterized protein</fullName>
    </submittedName>
</protein>
<evidence type="ECO:0000313" key="2">
    <source>
        <dbReference type="Proteomes" id="UP001144978"/>
    </source>
</evidence>
<proteinExistence type="predicted"/>
<keyword evidence="2" id="KW-1185">Reference proteome</keyword>
<sequence length="90" mass="9753">MDHSHVFPQFGTTPNPTAAQSALTKEMQARYSNFLHNGNPNANGFANWKVAGTDDVNAINLGAPGLATVGACNTSYWGNFVQFDYQVFNL</sequence>